<dbReference type="GO" id="GO:0005829">
    <property type="term" value="C:cytosol"/>
    <property type="evidence" value="ECO:0007669"/>
    <property type="project" value="TreeGrafter"/>
</dbReference>
<dbReference type="InterPro" id="IPR052341">
    <property type="entry name" value="LOG_family_nucleotidases"/>
</dbReference>
<comment type="caution">
    <text evidence="1">The sequence shown here is derived from an EMBL/GenBank/DDBJ whole genome shotgun (WGS) entry which is preliminary data.</text>
</comment>
<dbReference type="Gene3D" id="3.40.50.450">
    <property type="match status" value="1"/>
</dbReference>
<dbReference type="GO" id="GO:0016787">
    <property type="term" value="F:hydrolase activity"/>
    <property type="evidence" value="ECO:0007669"/>
    <property type="project" value="InterPro"/>
</dbReference>
<dbReference type="InterPro" id="IPR031100">
    <property type="entry name" value="LOG_fam"/>
</dbReference>
<organism evidence="1 2">
    <name type="scientific">candidate division GN15 bacterium</name>
    <dbReference type="NCBI Taxonomy" id="2072418"/>
    <lineage>
        <taxon>Bacteria</taxon>
        <taxon>candidate division GN15</taxon>
    </lineage>
</organism>
<dbReference type="Pfam" id="PF03641">
    <property type="entry name" value="Lysine_decarbox"/>
    <property type="match status" value="1"/>
</dbReference>
<dbReference type="Proteomes" id="UP000250918">
    <property type="component" value="Unassembled WGS sequence"/>
</dbReference>
<evidence type="ECO:0000313" key="2">
    <source>
        <dbReference type="Proteomes" id="UP000250918"/>
    </source>
</evidence>
<dbReference type="GO" id="GO:0009691">
    <property type="term" value="P:cytokinin biosynthetic process"/>
    <property type="evidence" value="ECO:0007669"/>
    <property type="project" value="InterPro"/>
</dbReference>
<reference evidence="1 2" key="1">
    <citation type="journal article" date="2018" name="ISME J.">
        <title>A methanotrophic archaeon couples anaerobic oxidation of methane to Fe(III) reduction.</title>
        <authorList>
            <person name="Cai C."/>
            <person name="Leu A.O."/>
            <person name="Xie G.J."/>
            <person name="Guo J."/>
            <person name="Feng Y."/>
            <person name="Zhao J.X."/>
            <person name="Tyson G.W."/>
            <person name="Yuan Z."/>
            <person name="Hu S."/>
        </authorList>
    </citation>
    <scope>NUCLEOTIDE SEQUENCE [LARGE SCALE GENOMIC DNA]</scope>
    <source>
        <strain evidence="1">FeB_12</strain>
    </source>
</reference>
<evidence type="ECO:0000313" key="1">
    <source>
        <dbReference type="EMBL" id="PWB73007.1"/>
    </source>
</evidence>
<sequence length="309" mass="35148">MKARTIDIDLMRKRIKGSTAYRIAYEDLDFLQWEELRPVRLQLELLKPELIFQKHSVNSTIVVFGGTRIVEPTVAKENVRHLQLQLKRTPENKQLAADLKVAESILAKSKYYEVARDFGRLVAIENQGTERHEFVIVTGGGPGIMEAANRGAFEAGAISVGLNITLATEQEPNPYITPELCLQFHYFALRKMHFLLRAKALVAFPGGFGTLDELFEALTLVQTKKVPPLPIVLFGEDYWRRVIDFDALVEEGTIDRGDLELFVFAEKAAEAWNYIKYFFKSGNNGNGRNHRGIHRVLETAVPHLARRKR</sequence>
<dbReference type="AlphaFoldDB" id="A0A855X369"/>
<dbReference type="PANTHER" id="PTHR43393:SF3">
    <property type="entry name" value="LYSINE DECARBOXYLASE-LIKE PROTEIN"/>
    <property type="match status" value="1"/>
</dbReference>
<protein>
    <submittedName>
        <fullName evidence="1">TIGR00730 family Rossman fold protein</fullName>
    </submittedName>
</protein>
<dbReference type="NCBIfam" id="TIGR00730">
    <property type="entry name" value="Rossman fold protein, TIGR00730 family"/>
    <property type="match status" value="1"/>
</dbReference>
<dbReference type="SUPFAM" id="SSF102405">
    <property type="entry name" value="MCP/YpsA-like"/>
    <property type="match status" value="1"/>
</dbReference>
<gene>
    <name evidence="1" type="ORF">C3F09_05815</name>
</gene>
<name>A0A855X369_9BACT</name>
<dbReference type="InterPro" id="IPR005269">
    <property type="entry name" value="LOG"/>
</dbReference>
<proteinExistence type="predicted"/>
<dbReference type="EMBL" id="PQAP01000067">
    <property type="protein sequence ID" value="PWB73007.1"/>
    <property type="molecule type" value="Genomic_DNA"/>
</dbReference>
<accession>A0A855X369</accession>
<dbReference type="PANTHER" id="PTHR43393">
    <property type="entry name" value="CYTOKININ RIBOSIDE 5'-MONOPHOSPHATE PHOSPHORIBOHYDROLASE"/>
    <property type="match status" value="1"/>
</dbReference>